<name>A0A0D1YR15_9EURO</name>
<dbReference type="Pfam" id="PF12697">
    <property type="entry name" value="Abhydrolase_6"/>
    <property type="match status" value="1"/>
</dbReference>
<reference evidence="2 3" key="1">
    <citation type="submission" date="2015-01" db="EMBL/GenBank/DDBJ databases">
        <title>The Genome Sequence of Exophiala spinifera CBS89968.</title>
        <authorList>
            <consortium name="The Broad Institute Genomics Platform"/>
            <person name="Cuomo C."/>
            <person name="de Hoog S."/>
            <person name="Gorbushina A."/>
            <person name="Stielow B."/>
            <person name="Teixiera M."/>
            <person name="Abouelleil A."/>
            <person name="Chapman S.B."/>
            <person name="Priest M."/>
            <person name="Young S.K."/>
            <person name="Wortman J."/>
            <person name="Nusbaum C."/>
            <person name="Birren B."/>
        </authorList>
    </citation>
    <scope>NUCLEOTIDE SEQUENCE [LARGE SCALE GENOMIC DNA]</scope>
    <source>
        <strain evidence="2 3">CBS 89968</strain>
    </source>
</reference>
<dbReference type="VEuPathDB" id="FungiDB:PV08_04881"/>
<dbReference type="AlphaFoldDB" id="A0A0D1YR15"/>
<dbReference type="HOGENOM" id="CLU_046066_1_0_1"/>
<dbReference type="PANTHER" id="PTHR37017">
    <property type="entry name" value="AB HYDROLASE-1 DOMAIN-CONTAINING PROTEIN-RELATED"/>
    <property type="match status" value="1"/>
</dbReference>
<keyword evidence="3" id="KW-1185">Reference proteome</keyword>
<dbReference type="STRING" id="91928.A0A0D1YR15"/>
<dbReference type="Proteomes" id="UP000053328">
    <property type="component" value="Unassembled WGS sequence"/>
</dbReference>
<sequence>MSSKPAILLVTGSFSFAGMYYPLQDAIKAQGYECFVNNLPSATRNPPEEPATLEDDAVFIRGIAEKIADQGGKDIVVVAHSYGGVVATEAAKGVLKADRQAAGKQGGIVKIVYLTAIVLPVGASNFKDQGDPPAALVEVGEDGFMKITGLEICAGATFNDWDFEKALVMTKSMSKHSFPSFKSPLTYAAYEHVPTAYVFCEKDMILPPEKQRQFIDQIKAGTGKEVEIHTLDTGHCAPVTAVEETAKVIVDIAGSA</sequence>
<dbReference type="SUPFAM" id="SSF53474">
    <property type="entry name" value="alpha/beta-Hydrolases"/>
    <property type="match status" value="1"/>
</dbReference>
<evidence type="ECO:0000259" key="1">
    <source>
        <dbReference type="Pfam" id="PF12697"/>
    </source>
</evidence>
<dbReference type="InterPro" id="IPR029058">
    <property type="entry name" value="AB_hydrolase_fold"/>
</dbReference>
<dbReference type="Gene3D" id="3.40.50.1820">
    <property type="entry name" value="alpha/beta hydrolase"/>
    <property type="match status" value="1"/>
</dbReference>
<proteinExistence type="predicted"/>
<accession>A0A0D1YR15</accession>
<organism evidence="2 3">
    <name type="scientific">Exophiala spinifera</name>
    <dbReference type="NCBI Taxonomy" id="91928"/>
    <lineage>
        <taxon>Eukaryota</taxon>
        <taxon>Fungi</taxon>
        <taxon>Dikarya</taxon>
        <taxon>Ascomycota</taxon>
        <taxon>Pezizomycotina</taxon>
        <taxon>Eurotiomycetes</taxon>
        <taxon>Chaetothyriomycetidae</taxon>
        <taxon>Chaetothyriales</taxon>
        <taxon>Herpotrichiellaceae</taxon>
        <taxon>Exophiala</taxon>
    </lineage>
</organism>
<evidence type="ECO:0000313" key="2">
    <source>
        <dbReference type="EMBL" id="KIW17686.1"/>
    </source>
</evidence>
<protein>
    <recommendedName>
        <fullName evidence="1">AB hydrolase-1 domain-containing protein</fullName>
    </recommendedName>
</protein>
<dbReference type="InterPro" id="IPR000073">
    <property type="entry name" value="AB_hydrolase_1"/>
</dbReference>
<dbReference type="InterPro" id="IPR052897">
    <property type="entry name" value="Sec-Metab_Biosynth_Hydrolase"/>
</dbReference>
<gene>
    <name evidence="2" type="ORF">PV08_04881</name>
</gene>
<dbReference type="GeneID" id="27331964"/>
<feature type="domain" description="AB hydrolase-1" evidence="1">
    <location>
        <begin position="7"/>
        <end position="247"/>
    </location>
</feature>
<dbReference type="OrthoDB" id="1263307at2759"/>
<dbReference type="EMBL" id="KN847494">
    <property type="protein sequence ID" value="KIW17686.1"/>
    <property type="molecule type" value="Genomic_DNA"/>
</dbReference>
<dbReference type="RefSeq" id="XP_016237902.1">
    <property type="nucleotide sequence ID" value="XM_016379225.1"/>
</dbReference>
<dbReference type="PANTHER" id="PTHR37017:SF13">
    <property type="entry name" value="AB HYDROLASE-1 DOMAIN-CONTAINING PROTEIN"/>
    <property type="match status" value="1"/>
</dbReference>
<evidence type="ECO:0000313" key="3">
    <source>
        <dbReference type="Proteomes" id="UP000053328"/>
    </source>
</evidence>